<evidence type="ECO:0000256" key="1">
    <source>
        <dbReference type="ARBA" id="ARBA00005695"/>
    </source>
</evidence>
<evidence type="ECO:0000256" key="4">
    <source>
        <dbReference type="SAM" id="MobiDB-lite"/>
    </source>
</evidence>
<dbReference type="CDD" id="cd08492">
    <property type="entry name" value="PBP2_NikA_DppA_OppA_like_15"/>
    <property type="match status" value="1"/>
</dbReference>
<dbReference type="GO" id="GO:1904680">
    <property type="term" value="F:peptide transmembrane transporter activity"/>
    <property type="evidence" value="ECO:0007669"/>
    <property type="project" value="TreeGrafter"/>
</dbReference>
<protein>
    <submittedName>
        <fullName evidence="7">ABC transporter substrate-binding protein</fullName>
    </submittedName>
</protein>
<sequence>MSRVKKNWSASLLLLSLTLILAITGCSGAGNNSKSPENKEAKASNTTGTATNKGAEDNGQPVSGGELTFALAGAPDTLDPHRNGWATGARVFRVIYDNLVVLDSDNTVKPWLATEWTVSPDGKSYTFKLRNDVKFHDGTPLNAEAIKYNYDRAINPETKAITARSLLKYYESAEVIDEYTVKLNLTTPSQAFLRNLTQPQVGIISPTAAEKYGDQYGHNPVGTGPFKFVKWEENVGVTLERNDEYAWGPELVANHGKPYLDRLVFKVVPEEATRIGSVQSGQLLAADTVPPQNIAALKNDKKTHIYQVNTEGLPFTLFINQSNAPWNELKARQALQLAIDVEKIVKTLYLGTYDQAWSSLTPGTFGYDASLENGIKPDVDKANQLLDELGWVKGSDGIRVKDGKRLAIRYVEGSPNREKRQDIASIVQQQLKQIGIEVNINITKDIKVVVFENDDYDVYGNGQMNPDPEGLRTFYHSKTQNVAGKHNLGSIVNENIDKFLDEGLVETDPVKRAEFYKQAQQEISKQAIIIPIYVFPYTVAASSKVVDLKFDTLGYPLFNDLYLKP</sequence>
<evidence type="ECO:0000256" key="5">
    <source>
        <dbReference type="SAM" id="SignalP"/>
    </source>
</evidence>
<keyword evidence="3 5" id="KW-0732">Signal</keyword>
<organism evidence="7 8">
    <name type="scientific">Paenibacillus roseus</name>
    <dbReference type="NCBI Taxonomy" id="2798579"/>
    <lineage>
        <taxon>Bacteria</taxon>
        <taxon>Bacillati</taxon>
        <taxon>Bacillota</taxon>
        <taxon>Bacilli</taxon>
        <taxon>Bacillales</taxon>
        <taxon>Paenibacillaceae</taxon>
        <taxon>Paenibacillus</taxon>
    </lineage>
</organism>
<keyword evidence="8" id="KW-1185">Reference proteome</keyword>
<feature type="compositionally biased region" description="Polar residues" evidence="4">
    <location>
        <begin position="43"/>
        <end position="52"/>
    </location>
</feature>
<evidence type="ECO:0000313" key="8">
    <source>
        <dbReference type="Proteomes" id="UP000640274"/>
    </source>
</evidence>
<comment type="caution">
    <text evidence="7">The sequence shown here is derived from an EMBL/GenBank/DDBJ whole genome shotgun (WGS) entry which is preliminary data.</text>
</comment>
<dbReference type="Gene3D" id="3.10.105.10">
    <property type="entry name" value="Dipeptide-binding Protein, Domain 3"/>
    <property type="match status" value="1"/>
</dbReference>
<dbReference type="InterPro" id="IPR000914">
    <property type="entry name" value="SBP_5_dom"/>
</dbReference>
<evidence type="ECO:0000256" key="3">
    <source>
        <dbReference type="ARBA" id="ARBA00022729"/>
    </source>
</evidence>
<feature type="domain" description="Solute-binding protein family 5" evidence="6">
    <location>
        <begin position="107"/>
        <end position="478"/>
    </location>
</feature>
<dbReference type="Pfam" id="PF00496">
    <property type="entry name" value="SBP_bac_5"/>
    <property type="match status" value="1"/>
</dbReference>
<dbReference type="EMBL" id="JAELUP010000010">
    <property type="protein sequence ID" value="MBJ6360555.1"/>
    <property type="molecule type" value="Genomic_DNA"/>
</dbReference>
<dbReference type="Gene3D" id="3.90.76.10">
    <property type="entry name" value="Dipeptide-binding Protein, Domain 1"/>
    <property type="match status" value="1"/>
</dbReference>
<name>A0A934J0M5_9BACL</name>
<evidence type="ECO:0000256" key="2">
    <source>
        <dbReference type="ARBA" id="ARBA00022448"/>
    </source>
</evidence>
<gene>
    <name evidence="7" type="ORF">JFN88_04345</name>
</gene>
<dbReference type="RefSeq" id="WP_199018107.1">
    <property type="nucleotide sequence ID" value="NZ_JAELUP010000010.1"/>
</dbReference>
<dbReference type="InterPro" id="IPR039424">
    <property type="entry name" value="SBP_5"/>
</dbReference>
<dbReference type="GO" id="GO:0043190">
    <property type="term" value="C:ATP-binding cassette (ABC) transporter complex"/>
    <property type="evidence" value="ECO:0007669"/>
    <property type="project" value="InterPro"/>
</dbReference>
<dbReference type="GO" id="GO:0015833">
    <property type="term" value="P:peptide transport"/>
    <property type="evidence" value="ECO:0007669"/>
    <property type="project" value="TreeGrafter"/>
</dbReference>
<reference evidence="7" key="1">
    <citation type="submission" date="2020-12" db="EMBL/GenBank/DDBJ databases">
        <authorList>
            <person name="Huq M.A."/>
        </authorList>
    </citation>
    <scope>NUCLEOTIDE SEQUENCE</scope>
    <source>
        <strain evidence="7">MAHUQ-46</strain>
    </source>
</reference>
<feature type="region of interest" description="Disordered" evidence="4">
    <location>
        <begin position="30"/>
        <end position="66"/>
    </location>
</feature>
<dbReference type="PROSITE" id="PS51257">
    <property type="entry name" value="PROKAR_LIPOPROTEIN"/>
    <property type="match status" value="1"/>
</dbReference>
<feature type="chain" id="PRO_5036698775" evidence="5">
    <location>
        <begin position="30"/>
        <end position="565"/>
    </location>
</feature>
<comment type="similarity">
    <text evidence="1">Belongs to the bacterial solute-binding protein 5 family.</text>
</comment>
<accession>A0A934J0M5</accession>
<dbReference type="PANTHER" id="PTHR30290:SF9">
    <property type="entry name" value="OLIGOPEPTIDE-BINDING PROTEIN APPA"/>
    <property type="match status" value="1"/>
</dbReference>
<dbReference type="Gene3D" id="3.40.190.10">
    <property type="entry name" value="Periplasmic binding protein-like II"/>
    <property type="match status" value="1"/>
</dbReference>
<proteinExistence type="inferred from homology"/>
<evidence type="ECO:0000313" key="7">
    <source>
        <dbReference type="EMBL" id="MBJ6360555.1"/>
    </source>
</evidence>
<feature type="signal peptide" evidence="5">
    <location>
        <begin position="1"/>
        <end position="29"/>
    </location>
</feature>
<dbReference type="AlphaFoldDB" id="A0A934J0M5"/>
<dbReference type="PANTHER" id="PTHR30290">
    <property type="entry name" value="PERIPLASMIC BINDING COMPONENT OF ABC TRANSPORTER"/>
    <property type="match status" value="1"/>
</dbReference>
<dbReference type="Proteomes" id="UP000640274">
    <property type="component" value="Unassembled WGS sequence"/>
</dbReference>
<dbReference type="InterPro" id="IPR030678">
    <property type="entry name" value="Peptide/Ni-bd"/>
</dbReference>
<dbReference type="GO" id="GO:0042597">
    <property type="term" value="C:periplasmic space"/>
    <property type="evidence" value="ECO:0007669"/>
    <property type="project" value="UniProtKB-ARBA"/>
</dbReference>
<evidence type="ECO:0000259" key="6">
    <source>
        <dbReference type="Pfam" id="PF00496"/>
    </source>
</evidence>
<keyword evidence="2" id="KW-0813">Transport</keyword>
<dbReference type="PIRSF" id="PIRSF002741">
    <property type="entry name" value="MppA"/>
    <property type="match status" value="1"/>
</dbReference>
<dbReference type="SUPFAM" id="SSF53850">
    <property type="entry name" value="Periplasmic binding protein-like II"/>
    <property type="match status" value="1"/>
</dbReference>